<name>A0ABN0NZ78_TRELE</name>
<dbReference type="InterPro" id="IPR051043">
    <property type="entry name" value="Sulfatase_Mod_Factor_Kinase"/>
</dbReference>
<dbReference type="InterPro" id="IPR005532">
    <property type="entry name" value="SUMF_dom"/>
</dbReference>
<dbReference type="EMBL" id="AWVH01000026">
    <property type="protein sequence ID" value="ERJ93362.1"/>
    <property type="molecule type" value="Genomic_DNA"/>
</dbReference>
<dbReference type="PANTHER" id="PTHR23150">
    <property type="entry name" value="SULFATASE MODIFYING FACTOR 1, 2"/>
    <property type="match status" value="1"/>
</dbReference>
<sequence length="193" mass="22076">MVTWFDCIAFCNELTKKIPELGADECVYYSDKAFTTVYTKEDAKNTKKPYQNINKKGFRLPTEAEWEWAAKGGKEDKWAGTNKKEKLKNYAWYWNDDGGDANGQTHQVKKKAANGYGLYDMNGNVWEWCWDYYKNPLPVSLPKDYTGPAFGGFGHVKRGGAWSSKAERSACAFRTYSLSEEQNDLGLRIVCRP</sequence>
<dbReference type="Pfam" id="PF03781">
    <property type="entry name" value="FGE-sulfatase"/>
    <property type="match status" value="1"/>
</dbReference>
<dbReference type="InterPro" id="IPR042095">
    <property type="entry name" value="SUMF_sf"/>
</dbReference>
<reference evidence="2 3" key="1">
    <citation type="submission" date="2013-08" db="EMBL/GenBank/DDBJ databases">
        <authorList>
            <person name="Weinstock G."/>
            <person name="Sodergren E."/>
            <person name="Wylie T."/>
            <person name="Fulton L."/>
            <person name="Fulton R."/>
            <person name="Fronick C."/>
            <person name="O'Laughlin M."/>
            <person name="Godfrey J."/>
            <person name="Miner T."/>
            <person name="Herter B."/>
            <person name="Appelbaum E."/>
            <person name="Cordes M."/>
            <person name="Lek S."/>
            <person name="Wollam A."/>
            <person name="Pepin K.H."/>
            <person name="Palsikar V.B."/>
            <person name="Mitreva M."/>
            <person name="Wilson R.K."/>
        </authorList>
    </citation>
    <scope>NUCLEOTIDE SEQUENCE [LARGE SCALE GENOMIC DNA]</scope>
    <source>
        <strain evidence="2 3">ATCC 700332</strain>
    </source>
</reference>
<feature type="domain" description="Sulfatase-modifying factor enzyme-like" evidence="1">
    <location>
        <begin position="1"/>
        <end position="190"/>
    </location>
</feature>
<dbReference type="InterPro" id="IPR016187">
    <property type="entry name" value="CTDL_fold"/>
</dbReference>
<proteinExistence type="predicted"/>
<dbReference type="Proteomes" id="UP000016649">
    <property type="component" value="Unassembled WGS sequence"/>
</dbReference>
<dbReference type="PANTHER" id="PTHR23150:SF19">
    <property type="entry name" value="FORMYLGLYCINE-GENERATING ENZYME"/>
    <property type="match status" value="1"/>
</dbReference>
<dbReference type="Gene3D" id="3.90.1580.10">
    <property type="entry name" value="paralog of FGE (formylglycine-generating enzyme)"/>
    <property type="match status" value="1"/>
</dbReference>
<dbReference type="RefSeq" id="WP_021687249.1">
    <property type="nucleotide sequence ID" value="NZ_KI260564.1"/>
</dbReference>
<comment type="caution">
    <text evidence="2">The sequence shown here is derived from an EMBL/GenBank/DDBJ whole genome shotgun (WGS) entry which is preliminary data.</text>
</comment>
<dbReference type="SUPFAM" id="SSF56436">
    <property type="entry name" value="C-type lectin-like"/>
    <property type="match status" value="1"/>
</dbReference>
<protein>
    <recommendedName>
        <fullName evidence="1">Sulfatase-modifying factor enzyme-like domain-containing protein</fullName>
    </recommendedName>
</protein>
<gene>
    <name evidence="2" type="ORF">HMPREF9193_01037</name>
</gene>
<evidence type="ECO:0000313" key="2">
    <source>
        <dbReference type="EMBL" id="ERJ93362.1"/>
    </source>
</evidence>
<evidence type="ECO:0000313" key="3">
    <source>
        <dbReference type="Proteomes" id="UP000016649"/>
    </source>
</evidence>
<evidence type="ECO:0000259" key="1">
    <source>
        <dbReference type="Pfam" id="PF03781"/>
    </source>
</evidence>
<accession>A0ABN0NZ78</accession>
<keyword evidence="3" id="KW-1185">Reference proteome</keyword>
<organism evidence="2 3">
    <name type="scientific">Treponema lecithinolyticum ATCC 700332</name>
    <dbReference type="NCBI Taxonomy" id="1321815"/>
    <lineage>
        <taxon>Bacteria</taxon>
        <taxon>Pseudomonadati</taxon>
        <taxon>Spirochaetota</taxon>
        <taxon>Spirochaetia</taxon>
        <taxon>Spirochaetales</taxon>
        <taxon>Treponemataceae</taxon>
        <taxon>Treponema</taxon>
    </lineage>
</organism>